<gene>
    <name evidence="6" type="ORF">JK167_00890</name>
</gene>
<dbReference type="PRINTS" id="PR01036">
    <property type="entry name" value="TCRTETB"/>
</dbReference>
<name>A0A0C1M6F5_LEVBR</name>
<evidence type="ECO:0000256" key="3">
    <source>
        <dbReference type="ARBA" id="ARBA00022692"/>
    </source>
</evidence>
<protein>
    <submittedName>
        <fullName evidence="6">MFS transporter</fullName>
    </submittedName>
</protein>
<evidence type="ECO:0000256" key="4">
    <source>
        <dbReference type="ARBA" id="ARBA00022989"/>
    </source>
</evidence>
<organism evidence="6 7">
    <name type="scientific">Levilactobacillus brevis</name>
    <name type="common">Lactobacillus brevis</name>
    <dbReference type="NCBI Taxonomy" id="1580"/>
    <lineage>
        <taxon>Bacteria</taxon>
        <taxon>Bacillati</taxon>
        <taxon>Bacillota</taxon>
        <taxon>Bacilli</taxon>
        <taxon>Lactobacillales</taxon>
        <taxon>Lactobacillaceae</taxon>
        <taxon>Levilactobacillus</taxon>
    </lineage>
</organism>
<keyword evidence="5" id="KW-0472">Membrane</keyword>
<dbReference type="InterPro" id="IPR036259">
    <property type="entry name" value="MFS_trans_sf"/>
</dbReference>
<evidence type="ECO:0000256" key="2">
    <source>
        <dbReference type="ARBA" id="ARBA00022448"/>
    </source>
</evidence>
<keyword evidence="3" id="KW-0812">Transmembrane</keyword>
<dbReference type="OrthoDB" id="102502at2"/>
<evidence type="ECO:0000256" key="5">
    <source>
        <dbReference type="ARBA" id="ARBA00023136"/>
    </source>
</evidence>
<dbReference type="InterPro" id="IPR020846">
    <property type="entry name" value="MFS_dom"/>
</dbReference>
<reference evidence="6" key="1">
    <citation type="submission" date="2020-12" db="EMBL/GenBank/DDBJ databases">
        <authorList>
            <person name="Mcmullen J.G."/>
        </authorList>
    </citation>
    <scope>NUCLEOTIDE SEQUENCE</scope>
    <source>
        <strain evidence="6">Dm-2019-70</strain>
    </source>
</reference>
<proteinExistence type="predicted"/>
<dbReference type="InterPro" id="IPR011701">
    <property type="entry name" value="MFS"/>
</dbReference>
<dbReference type="PANTHER" id="PTHR42718:SF9">
    <property type="entry name" value="MAJOR FACILITATOR SUPERFAMILY MULTIDRUG TRANSPORTER MFSC"/>
    <property type="match status" value="1"/>
</dbReference>
<evidence type="ECO:0000256" key="1">
    <source>
        <dbReference type="ARBA" id="ARBA00004651"/>
    </source>
</evidence>
<dbReference type="CDD" id="cd17321">
    <property type="entry name" value="MFS_MMR_MDR_like"/>
    <property type="match status" value="1"/>
</dbReference>
<dbReference type="PROSITE" id="PS50850">
    <property type="entry name" value="MFS"/>
    <property type="match status" value="1"/>
</dbReference>
<dbReference type="AlphaFoldDB" id="A0A0C1M6F5"/>
<evidence type="ECO:0000313" key="7">
    <source>
        <dbReference type="Proteomes" id="UP000676478"/>
    </source>
</evidence>
<dbReference type="Gene3D" id="1.20.1720.10">
    <property type="entry name" value="Multidrug resistance protein D"/>
    <property type="match status" value="1"/>
</dbReference>
<dbReference type="SUPFAM" id="SSF103473">
    <property type="entry name" value="MFS general substrate transporter"/>
    <property type="match status" value="1"/>
</dbReference>
<dbReference type="RefSeq" id="WP_039104718.1">
    <property type="nucleotide sequence ID" value="NZ_CAKMAP010000002.1"/>
</dbReference>
<comment type="caution">
    <text evidence="6">The sequence shown here is derived from an EMBL/GenBank/DDBJ whole genome shotgun (WGS) entry which is preliminary data.</text>
</comment>
<dbReference type="Pfam" id="PF07690">
    <property type="entry name" value="MFS_1"/>
    <property type="match status" value="1"/>
</dbReference>
<comment type="subcellular location">
    <subcellularLocation>
        <location evidence="1">Cell membrane</location>
        <topology evidence="1">Multi-pass membrane protein</topology>
    </subcellularLocation>
</comment>
<dbReference type="Gene3D" id="1.20.1250.20">
    <property type="entry name" value="MFS general substrate transporter like domains"/>
    <property type="match status" value="1"/>
</dbReference>
<sequence>MKTQAIRWWVLACIGIMTFMDDLDASIVNVALPVINRALAINMGVAELIVSVYLITICVFLLPFGRLGDTFGKVRVFKWGMWLFVLGSLGCGLSPNIISLLLCRLIQGLGAAMTMSTNNGIITESFPINERGRALGWIGSFVALGMIAGPGIGGLLLSFLPWESIFWINVPIGLLLMGLGHAVLTTETGSDDRPVFDWLGSGLVGIGISGFFGYLYAGQQLGYGQPLLVGLLAVAIIATMVFILYEIKCQQPLLDLKIFRKTDFTVGVGTALLVFVANNFYMVLTPFYLENAKVIGASVAGLIMMILPVVQVLMAPIAGRIADNQGPFKLCLTGLLIILSAQIGFVLINQQTPLTLVGGLIGLLGLGNALFQSPNNALIMGAVEQTQLGVAGSVNALSRNIGMVLGNALATSLLFVIMSALTRSKVTNFDGHFKRAFITGQSWVYLLGSLLVLLAIGLVSFNTWKNKKMEALSDDAN</sequence>
<reference evidence="6" key="2">
    <citation type="submission" date="2022-09" db="EMBL/GenBank/DDBJ databases">
        <title>Genome-inferred correspondence between phylogeny and metabolic traits in the wild Drosophila gut microbiome.</title>
        <authorList>
            <person name="Bueno E."/>
            <person name="Blow F."/>
            <person name="Douglas A.E."/>
        </authorList>
    </citation>
    <scope>NUCLEOTIDE SEQUENCE</scope>
    <source>
        <strain evidence="6">Dm-2019-70</strain>
    </source>
</reference>
<dbReference type="EMBL" id="JAERKF010000001">
    <property type="protein sequence ID" value="MBS1009386.1"/>
    <property type="molecule type" value="Genomic_DNA"/>
</dbReference>
<dbReference type="GO" id="GO:0022857">
    <property type="term" value="F:transmembrane transporter activity"/>
    <property type="evidence" value="ECO:0007669"/>
    <property type="project" value="InterPro"/>
</dbReference>
<evidence type="ECO:0000313" key="6">
    <source>
        <dbReference type="EMBL" id="MBS1009386.1"/>
    </source>
</evidence>
<dbReference type="PANTHER" id="PTHR42718">
    <property type="entry name" value="MAJOR FACILITATOR SUPERFAMILY MULTIDRUG TRANSPORTER MFSC"/>
    <property type="match status" value="1"/>
</dbReference>
<accession>A0A0C1M6F5</accession>
<dbReference type="GO" id="GO:0005886">
    <property type="term" value="C:plasma membrane"/>
    <property type="evidence" value="ECO:0007669"/>
    <property type="project" value="UniProtKB-SubCell"/>
</dbReference>
<keyword evidence="2" id="KW-0813">Transport</keyword>
<keyword evidence="4" id="KW-1133">Transmembrane helix</keyword>
<dbReference type="Proteomes" id="UP000676478">
    <property type="component" value="Unassembled WGS sequence"/>
</dbReference>